<organism evidence="1 2">
    <name type="scientific">Plakobranchus ocellatus</name>
    <dbReference type="NCBI Taxonomy" id="259542"/>
    <lineage>
        <taxon>Eukaryota</taxon>
        <taxon>Metazoa</taxon>
        <taxon>Spiralia</taxon>
        <taxon>Lophotrochozoa</taxon>
        <taxon>Mollusca</taxon>
        <taxon>Gastropoda</taxon>
        <taxon>Heterobranchia</taxon>
        <taxon>Euthyneura</taxon>
        <taxon>Panpulmonata</taxon>
        <taxon>Sacoglossa</taxon>
        <taxon>Placobranchoidea</taxon>
        <taxon>Plakobranchidae</taxon>
        <taxon>Plakobranchus</taxon>
    </lineage>
</organism>
<accession>A0AAV4CHX1</accession>
<proteinExistence type="predicted"/>
<gene>
    <name evidence="1" type="ORF">PoB_005730900</name>
</gene>
<evidence type="ECO:0000313" key="2">
    <source>
        <dbReference type="Proteomes" id="UP000735302"/>
    </source>
</evidence>
<name>A0AAV4CHX1_9GAST</name>
<dbReference type="Proteomes" id="UP000735302">
    <property type="component" value="Unassembled WGS sequence"/>
</dbReference>
<protein>
    <submittedName>
        <fullName evidence="1">Uncharacterized protein</fullName>
    </submittedName>
</protein>
<reference evidence="1 2" key="1">
    <citation type="journal article" date="2021" name="Elife">
        <title>Chloroplast acquisition without the gene transfer in kleptoplastic sea slugs, Plakobranchus ocellatus.</title>
        <authorList>
            <person name="Maeda T."/>
            <person name="Takahashi S."/>
            <person name="Yoshida T."/>
            <person name="Shimamura S."/>
            <person name="Takaki Y."/>
            <person name="Nagai Y."/>
            <person name="Toyoda A."/>
            <person name="Suzuki Y."/>
            <person name="Arimoto A."/>
            <person name="Ishii H."/>
            <person name="Satoh N."/>
            <person name="Nishiyama T."/>
            <person name="Hasebe M."/>
            <person name="Maruyama T."/>
            <person name="Minagawa J."/>
            <person name="Obokata J."/>
            <person name="Shigenobu S."/>
        </authorList>
    </citation>
    <scope>NUCLEOTIDE SEQUENCE [LARGE SCALE GENOMIC DNA]</scope>
</reference>
<sequence length="70" mass="7870">MSIAGRLYGLSDKSYSSVFLPWLCLQQLRPLLRILSKAPNEQDLEFSIIVPDPDVFVANTFDGIAPTKSW</sequence>
<keyword evidence="2" id="KW-1185">Reference proteome</keyword>
<comment type="caution">
    <text evidence="1">The sequence shown here is derived from an EMBL/GenBank/DDBJ whole genome shotgun (WGS) entry which is preliminary data.</text>
</comment>
<evidence type="ECO:0000313" key="1">
    <source>
        <dbReference type="EMBL" id="GFO30804.1"/>
    </source>
</evidence>
<dbReference type="EMBL" id="BLXT01006265">
    <property type="protein sequence ID" value="GFO30804.1"/>
    <property type="molecule type" value="Genomic_DNA"/>
</dbReference>
<dbReference type="AlphaFoldDB" id="A0AAV4CHX1"/>